<evidence type="ECO:0000313" key="2">
    <source>
        <dbReference type="EMBL" id="KXZ13106.1"/>
    </source>
</evidence>
<protein>
    <recommendedName>
        <fullName evidence="4">Integral inner membrane protein</fullName>
    </recommendedName>
</protein>
<keyword evidence="1" id="KW-0812">Transmembrane</keyword>
<name>A0A150F2F4_9BACI</name>
<organism evidence="2 3">
    <name type="scientific">Bacillus nakamurai</name>
    <dbReference type="NCBI Taxonomy" id="1793963"/>
    <lineage>
        <taxon>Bacteria</taxon>
        <taxon>Bacillati</taxon>
        <taxon>Bacillota</taxon>
        <taxon>Bacilli</taxon>
        <taxon>Bacillales</taxon>
        <taxon>Bacillaceae</taxon>
        <taxon>Bacillus</taxon>
    </lineage>
</organism>
<feature type="transmembrane region" description="Helical" evidence="1">
    <location>
        <begin position="108"/>
        <end position="132"/>
    </location>
</feature>
<dbReference type="STRING" id="1793963.AXI58_05355"/>
<evidence type="ECO:0000256" key="1">
    <source>
        <dbReference type="SAM" id="Phobius"/>
    </source>
</evidence>
<evidence type="ECO:0008006" key="4">
    <source>
        <dbReference type="Google" id="ProtNLM"/>
    </source>
</evidence>
<dbReference type="RefSeq" id="WP_061523335.1">
    <property type="nucleotide sequence ID" value="NZ_JARLZY010000012.1"/>
</dbReference>
<dbReference type="AlphaFoldDB" id="A0A150F2F4"/>
<keyword evidence="3" id="KW-1185">Reference proteome</keyword>
<accession>A0A150F2F4</accession>
<comment type="caution">
    <text evidence="2">The sequence shown here is derived from an EMBL/GenBank/DDBJ whole genome shotgun (WGS) entry which is preliminary data.</text>
</comment>
<keyword evidence="1" id="KW-0472">Membrane</keyword>
<reference evidence="3" key="1">
    <citation type="submission" date="2016-02" db="EMBL/GenBank/DDBJ databases">
        <authorList>
            <person name="Dunlap C."/>
        </authorList>
    </citation>
    <scope>NUCLEOTIDE SEQUENCE [LARGE SCALE GENOMIC DNA]</scope>
    <source>
        <strain evidence="3">NRRL B-41092</strain>
    </source>
</reference>
<evidence type="ECO:0000313" key="3">
    <source>
        <dbReference type="Proteomes" id="UP000075430"/>
    </source>
</evidence>
<feature type="transmembrane region" description="Helical" evidence="1">
    <location>
        <begin position="72"/>
        <end position="96"/>
    </location>
</feature>
<keyword evidence="1" id="KW-1133">Transmembrane helix</keyword>
<dbReference type="OrthoDB" id="2929294at2"/>
<gene>
    <name evidence="2" type="ORF">AXI58_05355</name>
</gene>
<dbReference type="Proteomes" id="UP000075430">
    <property type="component" value="Unassembled WGS sequence"/>
</dbReference>
<feature type="transmembrane region" description="Helical" evidence="1">
    <location>
        <begin position="9"/>
        <end position="29"/>
    </location>
</feature>
<proteinExistence type="predicted"/>
<dbReference type="EMBL" id="LSBA01000039">
    <property type="protein sequence ID" value="KXZ13106.1"/>
    <property type="molecule type" value="Genomic_DNA"/>
</dbReference>
<sequence>MRNKAADRLVLTGVIIHIIQWFSLLWLFFKIENKFGHFTIYNPNVVNGTMQSFSFSDMMRSLLYSGTMRNTLLFFMFAALLIYLWLNAVFIMLEIISYVMIRRNRYSLWGYFPAAMGVKLAVMDLAAIPFLMAGLVLMKQKKESGAETEEAGRRRRRVTVRKQTRLIKRKTSF</sequence>